<reference evidence="5" key="3">
    <citation type="submission" date="2023-08" db="EMBL/GenBank/DDBJ databases">
        <authorList>
            <person name="Page C.A."/>
            <person name="Perez-Diaz I.M."/>
        </authorList>
    </citation>
    <scope>NUCLEOTIDE SEQUENCE</scope>
    <source>
        <strain evidence="6">1.8.9</strain>
        <strain evidence="5">7.8.46</strain>
    </source>
</reference>
<dbReference type="AlphaFoldDB" id="A0A2I0Z8C2"/>
<evidence type="ECO:0000256" key="1">
    <source>
        <dbReference type="ARBA" id="ARBA00009067"/>
    </source>
</evidence>
<dbReference type="Pfam" id="PF02517">
    <property type="entry name" value="Rce1-like"/>
    <property type="match status" value="1"/>
</dbReference>
<dbReference type="OrthoDB" id="8607342at2"/>
<keyword evidence="4" id="KW-0482">Metalloprotease</keyword>
<dbReference type="Proteomes" id="UP001151834">
    <property type="component" value="Unassembled WGS sequence"/>
</dbReference>
<keyword evidence="2" id="KW-1133">Transmembrane helix</keyword>
<dbReference type="GO" id="GO:0080120">
    <property type="term" value="P:CAAX-box protein maturation"/>
    <property type="evidence" value="ECO:0007669"/>
    <property type="project" value="UniProtKB-ARBA"/>
</dbReference>
<dbReference type="EMBL" id="JAVLAO010000001">
    <property type="protein sequence ID" value="MDT7039760.1"/>
    <property type="molecule type" value="Genomic_DNA"/>
</dbReference>
<dbReference type="Proteomes" id="UP001267003">
    <property type="component" value="Unassembled WGS sequence"/>
</dbReference>
<evidence type="ECO:0000313" key="5">
    <source>
        <dbReference type="EMBL" id="MDT6990735.1"/>
    </source>
</evidence>
<feature type="transmembrane region" description="Helical" evidence="2">
    <location>
        <begin position="159"/>
        <end position="178"/>
    </location>
</feature>
<evidence type="ECO:0000313" key="4">
    <source>
        <dbReference type="EMBL" id="MDF2314165.1"/>
    </source>
</evidence>
<dbReference type="EC" id="3.4.-.-" evidence="5"/>
<dbReference type="PANTHER" id="PTHR36435:SF1">
    <property type="entry name" value="CAAX AMINO TERMINAL PROTEASE FAMILY PROTEIN"/>
    <property type="match status" value="1"/>
</dbReference>
<dbReference type="KEGG" id="lpg:BB562_12540"/>
<dbReference type="GO" id="GO:0008237">
    <property type="term" value="F:metallopeptidase activity"/>
    <property type="evidence" value="ECO:0007669"/>
    <property type="project" value="UniProtKB-KW"/>
</dbReference>
<dbReference type="EMBL" id="JAVLAQ010000001">
    <property type="protein sequence ID" value="MDT6990735.1"/>
    <property type="molecule type" value="Genomic_DNA"/>
</dbReference>
<comment type="similarity">
    <text evidence="1">Belongs to the UPF0177 family.</text>
</comment>
<feature type="transmembrane region" description="Helical" evidence="2">
    <location>
        <begin position="89"/>
        <end position="109"/>
    </location>
</feature>
<dbReference type="EMBL" id="JAPEQV010000023">
    <property type="protein sequence ID" value="MDF2314165.1"/>
    <property type="molecule type" value="Genomic_DNA"/>
</dbReference>
<comment type="caution">
    <text evidence="5">The sequence shown here is derived from an EMBL/GenBank/DDBJ whole genome shotgun (WGS) entry which is preliminary data.</text>
</comment>
<proteinExistence type="inferred from homology"/>
<feature type="transmembrane region" description="Helical" evidence="2">
    <location>
        <begin position="46"/>
        <end position="69"/>
    </location>
</feature>
<dbReference type="InterPro" id="IPR052710">
    <property type="entry name" value="CAAX_protease"/>
</dbReference>
<name>A0A2I0Z8C2_LACPE</name>
<feature type="domain" description="CAAX prenyl protease 2/Lysostaphin resistance protein A-like" evidence="3">
    <location>
        <begin position="127"/>
        <end position="220"/>
    </location>
</feature>
<keyword evidence="4" id="KW-0645">Protease</keyword>
<feature type="transmembrane region" description="Helical" evidence="2">
    <location>
        <begin position="12"/>
        <end position="34"/>
    </location>
</feature>
<reference evidence="4" key="1">
    <citation type="submission" date="2022-11" db="EMBL/GenBank/DDBJ databases">
        <authorList>
            <person name="Wang Z."/>
        </authorList>
    </citation>
    <scope>NUCLEOTIDE SEQUENCE</scope>
    <source>
        <strain evidence="4">P2000</strain>
    </source>
</reference>
<evidence type="ECO:0000259" key="3">
    <source>
        <dbReference type="Pfam" id="PF02517"/>
    </source>
</evidence>
<dbReference type="PANTHER" id="PTHR36435">
    <property type="entry name" value="SLR1288 PROTEIN"/>
    <property type="match status" value="1"/>
</dbReference>
<keyword evidence="5" id="KW-0378">Hydrolase</keyword>
<accession>A0A2I0Z8C2</accession>
<evidence type="ECO:0000313" key="6">
    <source>
        <dbReference type="EMBL" id="MDT7039760.1"/>
    </source>
</evidence>
<organism evidence="5 7">
    <name type="scientific">Lactiplantibacillus pentosus</name>
    <name type="common">Lactobacillus pentosus</name>
    <dbReference type="NCBI Taxonomy" id="1589"/>
    <lineage>
        <taxon>Bacteria</taxon>
        <taxon>Bacillati</taxon>
        <taxon>Bacillota</taxon>
        <taxon>Bacilli</taxon>
        <taxon>Lactobacillales</taxon>
        <taxon>Lactobacillaceae</taxon>
        <taxon>Lactiplantibacillus</taxon>
    </lineage>
</organism>
<dbReference type="RefSeq" id="WP_050339042.1">
    <property type="nucleotide sequence ID" value="NZ_BJZC01000009.1"/>
</dbReference>
<feature type="transmembrane region" description="Helical" evidence="2">
    <location>
        <begin position="212"/>
        <end position="230"/>
    </location>
</feature>
<evidence type="ECO:0000256" key="2">
    <source>
        <dbReference type="SAM" id="Phobius"/>
    </source>
</evidence>
<gene>
    <name evidence="4" type="ORF">OOJ94_15200</name>
    <name evidence="5" type="ORF">RI536_11635</name>
    <name evidence="6" type="ORF">RI555_12395</name>
</gene>
<reference evidence="4" key="2">
    <citation type="journal article" date="2023" name="Front Nutr">
        <title>Lactiplantibacillus pentosus P2020 protects the hyperuricemia and renal inflammation in mice.</title>
        <authorList>
            <person name="Wang Z."/>
            <person name="Song L."/>
            <person name="Li X."/>
            <person name="Xiao Y."/>
            <person name="Huang Y."/>
            <person name="Zhang Y."/>
            <person name="Li J."/>
            <person name="Li M."/>
            <person name="Ren Z."/>
        </authorList>
    </citation>
    <scope>NUCLEOTIDE SEQUENCE</scope>
    <source>
        <strain evidence="4">P2000</strain>
    </source>
</reference>
<sequence>MQNSKQNQTNRVVSWLLNAAKLIGLFVLYQLAMIPTMLPSIMHKTSGIGVILSALASLVLLGLLIWWLIWLYRRQTPMVSRLPRPTRPIWGLVGMFALLEFGNVLSGLVVQQTPENQVILDKVFATNPVLNVILMALLAPIIEELIFRGLMYRWLFPRLTSWGRLVIAVAFSSILFALAHTTTFSPAIIAYLPIAIVLNLTYVWFNDIRYSLALHIINNSVAVIGMFALLSH</sequence>
<feature type="transmembrane region" description="Helical" evidence="2">
    <location>
        <begin position="129"/>
        <end position="147"/>
    </location>
</feature>
<dbReference type="GeneID" id="49393229"/>
<dbReference type="InterPro" id="IPR003675">
    <property type="entry name" value="Rce1/LyrA-like_dom"/>
</dbReference>
<keyword evidence="2" id="KW-0812">Transmembrane</keyword>
<feature type="transmembrane region" description="Helical" evidence="2">
    <location>
        <begin position="184"/>
        <end position="205"/>
    </location>
</feature>
<dbReference type="GO" id="GO:0004175">
    <property type="term" value="F:endopeptidase activity"/>
    <property type="evidence" value="ECO:0007669"/>
    <property type="project" value="UniProtKB-ARBA"/>
</dbReference>
<protein>
    <submittedName>
        <fullName evidence="5">CPBP family intramembrane glutamic endopeptidase</fullName>
        <ecNumber evidence="5">3.4.-.-</ecNumber>
    </submittedName>
    <submittedName>
        <fullName evidence="4">CPBP family intramembrane metalloprotease</fullName>
    </submittedName>
</protein>
<keyword evidence="2" id="KW-0472">Membrane</keyword>
<evidence type="ECO:0000313" key="7">
    <source>
        <dbReference type="Proteomes" id="UP001267003"/>
    </source>
</evidence>
<dbReference type="Proteomes" id="UP001263852">
    <property type="component" value="Unassembled WGS sequence"/>
</dbReference>